<dbReference type="Pfam" id="PF12172">
    <property type="entry name" value="zf-ChsH2"/>
    <property type="match status" value="1"/>
</dbReference>
<name>A0A7C3ZS48_ARCFL</name>
<dbReference type="PANTHER" id="PTHR34075">
    <property type="entry name" value="BLR3430 PROTEIN"/>
    <property type="match status" value="1"/>
</dbReference>
<dbReference type="InterPro" id="IPR052513">
    <property type="entry name" value="Thioester_dehydratase-like"/>
</dbReference>
<proteinExistence type="predicted"/>
<dbReference type="Gene3D" id="6.10.30.10">
    <property type="match status" value="1"/>
</dbReference>
<comment type="caution">
    <text evidence="4">The sequence shown here is derived from an EMBL/GenBank/DDBJ whole genome shotgun (WGS) entry which is preliminary data.</text>
</comment>
<evidence type="ECO:0000313" key="3">
    <source>
        <dbReference type="EMBL" id="HFW31865.1"/>
    </source>
</evidence>
<protein>
    <submittedName>
        <fullName evidence="4">Zn-ribbon domain-containing OB-fold protein</fullName>
    </submittedName>
</protein>
<dbReference type="PANTHER" id="PTHR34075:SF4">
    <property type="entry name" value="DUF35 DOMAIN-CONTAINING PROTEIN"/>
    <property type="match status" value="1"/>
</dbReference>
<evidence type="ECO:0000313" key="4">
    <source>
        <dbReference type="EMBL" id="HGF87874.1"/>
    </source>
</evidence>
<dbReference type="EMBL" id="DTLB01000013">
    <property type="protein sequence ID" value="HFW31865.1"/>
    <property type="molecule type" value="Genomic_DNA"/>
</dbReference>
<dbReference type="AlphaFoldDB" id="A0A7C3ZS48"/>
<accession>A0A7C3ZS48</accession>
<reference evidence="4" key="1">
    <citation type="journal article" date="2020" name="mSystems">
        <title>Genome- and Community-Level Interaction Insights into Carbon Utilization and Element Cycling Functions of Hydrothermarchaeota in Hydrothermal Sediment.</title>
        <authorList>
            <person name="Zhou Z."/>
            <person name="Liu Y."/>
            <person name="Xu W."/>
            <person name="Pan J."/>
            <person name="Luo Z.H."/>
            <person name="Li M."/>
        </authorList>
    </citation>
    <scope>NUCLEOTIDE SEQUENCE [LARGE SCALE GENOMIC DNA]</scope>
    <source>
        <strain evidence="2">SpSt-12</strain>
        <strain evidence="4">SpSt-38</strain>
        <strain evidence="3">SpSt-87</strain>
    </source>
</reference>
<gene>
    <name evidence="2" type="ORF">ENN70_03020</name>
    <name evidence="4" type="ORF">ENR21_05735</name>
    <name evidence="3" type="ORF">ENW66_02780</name>
</gene>
<feature type="domain" description="ChsH2 rubredoxin-like zinc ribbon" evidence="1">
    <location>
        <begin position="32"/>
        <end position="60"/>
    </location>
</feature>
<sequence length="148" mass="16617">MGVDRYSGLPFVARFRWSVGKIMEKFYRSFAEKKIIAAKCEKCGYTVVPPRQICPQCYSRMGEENFVELSGRGVVESLTEVAFRLDGKGGYIWLEKPELLAAVKLEGANSTIFVRVEGDARIGSEVEPVWAEKTEGKPSDLISFRVVK</sequence>
<dbReference type="InterPro" id="IPR012340">
    <property type="entry name" value="NA-bd_OB-fold"/>
</dbReference>
<dbReference type="EMBL" id="DSCQ01000036">
    <property type="protein sequence ID" value="HET21070.1"/>
    <property type="molecule type" value="Genomic_DNA"/>
</dbReference>
<dbReference type="InterPro" id="IPR022002">
    <property type="entry name" value="ChsH2_Znr"/>
</dbReference>
<evidence type="ECO:0000259" key="1">
    <source>
        <dbReference type="Pfam" id="PF12172"/>
    </source>
</evidence>
<evidence type="ECO:0000313" key="2">
    <source>
        <dbReference type="EMBL" id="HET21070.1"/>
    </source>
</evidence>
<dbReference type="EMBL" id="DSQD01000177">
    <property type="protein sequence ID" value="HGF87874.1"/>
    <property type="molecule type" value="Genomic_DNA"/>
</dbReference>
<dbReference type="SUPFAM" id="SSF50249">
    <property type="entry name" value="Nucleic acid-binding proteins"/>
    <property type="match status" value="1"/>
</dbReference>
<organism evidence="4">
    <name type="scientific">Archaeoglobus fulgidus</name>
    <dbReference type="NCBI Taxonomy" id="2234"/>
    <lineage>
        <taxon>Archaea</taxon>
        <taxon>Methanobacteriati</taxon>
        <taxon>Methanobacteriota</taxon>
        <taxon>Archaeoglobi</taxon>
        <taxon>Archaeoglobales</taxon>
        <taxon>Archaeoglobaceae</taxon>
        <taxon>Archaeoglobus</taxon>
    </lineage>
</organism>